<name>A0A101M050_PICGL</name>
<protein>
    <submittedName>
        <fullName evidence="1">Uncharacterized protein</fullName>
    </submittedName>
</protein>
<proteinExistence type="predicted"/>
<sequence>MDLPTWADYSKCLSPGTIYFLPMCAPRKTYLNNAAGRLFILYARSWEVPFQMLLIRSLCWGGLGQKPHYDISKIEEVPSRPKPKQLPRLTLSLRACLGSCSLPCFISL</sequence>
<evidence type="ECO:0000313" key="1">
    <source>
        <dbReference type="EMBL" id="KUM48601.1"/>
    </source>
</evidence>
<comment type="caution">
    <text evidence="1">The sequence shown here is derived from an EMBL/GenBank/DDBJ whole genome shotgun (WGS) entry which is preliminary data.</text>
</comment>
<organism evidence="1">
    <name type="scientific">Picea glauca</name>
    <name type="common">White spruce</name>
    <name type="synonym">Pinus glauca</name>
    <dbReference type="NCBI Taxonomy" id="3330"/>
    <lineage>
        <taxon>Eukaryota</taxon>
        <taxon>Viridiplantae</taxon>
        <taxon>Streptophyta</taxon>
        <taxon>Embryophyta</taxon>
        <taxon>Tracheophyta</taxon>
        <taxon>Spermatophyta</taxon>
        <taxon>Pinopsida</taxon>
        <taxon>Pinidae</taxon>
        <taxon>Conifers I</taxon>
        <taxon>Pinales</taxon>
        <taxon>Pinaceae</taxon>
        <taxon>Picea</taxon>
    </lineage>
</organism>
<dbReference type="EMBL" id="LKAM01000005">
    <property type="protein sequence ID" value="KUM48601.1"/>
    <property type="molecule type" value="Genomic_DNA"/>
</dbReference>
<dbReference type="AlphaFoldDB" id="A0A101M050"/>
<accession>A0A101M050</accession>
<geneLocation type="mitochondrion" evidence="1"/>
<reference evidence="1" key="1">
    <citation type="journal article" date="2015" name="Genome Biol. Evol.">
        <title>Organellar Genomes of White Spruce (Picea glauca): Assembly and Annotation.</title>
        <authorList>
            <person name="Jackman S.D."/>
            <person name="Warren R.L."/>
            <person name="Gibb E.A."/>
            <person name="Vandervalk B.P."/>
            <person name="Mohamadi H."/>
            <person name="Chu J."/>
            <person name="Raymond A."/>
            <person name="Pleasance S."/>
            <person name="Coope R."/>
            <person name="Wildung M.R."/>
            <person name="Ritland C.E."/>
            <person name="Bousquet J."/>
            <person name="Jones S.J."/>
            <person name="Bohlmann J."/>
            <person name="Birol I."/>
        </authorList>
    </citation>
    <scope>NUCLEOTIDE SEQUENCE [LARGE SCALE GENOMIC DNA]</scope>
    <source>
        <tissue evidence="1">Flushing bud</tissue>
    </source>
</reference>
<gene>
    <name evidence="1" type="ORF">ABT39_MTgene4616</name>
</gene>
<keyword evidence="1" id="KW-0496">Mitochondrion</keyword>